<evidence type="ECO:0000313" key="2">
    <source>
        <dbReference type="Proteomes" id="UP001279410"/>
    </source>
</evidence>
<keyword evidence="2" id="KW-1185">Reference proteome</keyword>
<reference evidence="1" key="1">
    <citation type="submission" date="2022-08" db="EMBL/GenBank/DDBJ databases">
        <title>Genome sequencing of akame (Lates japonicus).</title>
        <authorList>
            <person name="Hashiguchi Y."/>
            <person name="Takahashi H."/>
        </authorList>
    </citation>
    <scope>NUCLEOTIDE SEQUENCE</scope>
    <source>
        <strain evidence="1">Kochi</strain>
    </source>
</reference>
<gene>
    <name evidence="1" type="ORF">AKAME5_001435100</name>
</gene>
<dbReference type="EMBL" id="BRZM01000054">
    <property type="protein sequence ID" value="GLD62657.1"/>
    <property type="molecule type" value="Genomic_DNA"/>
</dbReference>
<evidence type="ECO:0000313" key="1">
    <source>
        <dbReference type="EMBL" id="GLD62657.1"/>
    </source>
</evidence>
<proteinExistence type="predicted"/>
<comment type="caution">
    <text evidence="1">The sequence shown here is derived from an EMBL/GenBank/DDBJ whole genome shotgun (WGS) entry which is preliminary data.</text>
</comment>
<dbReference type="AlphaFoldDB" id="A0AAD3RBJ7"/>
<sequence length="148" mass="16171">MVDTERKSLVWSIRKSLLSLSSNEPFQIAENVGPVPGKNPSELSSGDAEGCFEYIHAFMYSKDLLDSEDSGMGHLLALKDQQLQPVLWLGHRADPGGQRSGDRGQGSSLGWTIVKAPPGVNQRLAQAIARDSHHYRGQINTQEARDCG</sequence>
<name>A0AAD3RBJ7_LATJO</name>
<organism evidence="1 2">
    <name type="scientific">Lates japonicus</name>
    <name type="common">Japanese lates</name>
    <dbReference type="NCBI Taxonomy" id="270547"/>
    <lineage>
        <taxon>Eukaryota</taxon>
        <taxon>Metazoa</taxon>
        <taxon>Chordata</taxon>
        <taxon>Craniata</taxon>
        <taxon>Vertebrata</taxon>
        <taxon>Euteleostomi</taxon>
        <taxon>Actinopterygii</taxon>
        <taxon>Neopterygii</taxon>
        <taxon>Teleostei</taxon>
        <taxon>Neoteleostei</taxon>
        <taxon>Acanthomorphata</taxon>
        <taxon>Carangaria</taxon>
        <taxon>Carangaria incertae sedis</taxon>
        <taxon>Centropomidae</taxon>
        <taxon>Lates</taxon>
    </lineage>
</organism>
<dbReference type="Proteomes" id="UP001279410">
    <property type="component" value="Unassembled WGS sequence"/>
</dbReference>
<accession>A0AAD3RBJ7</accession>
<protein>
    <submittedName>
        <fullName evidence="1">Uncharacterized protein</fullName>
    </submittedName>
</protein>